<dbReference type="Gene3D" id="1.10.10.10">
    <property type="entry name" value="Winged helix-like DNA-binding domain superfamily/Winged helix DNA-binding domain"/>
    <property type="match status" value="1"/>
</dbReference>
<dbReference type="InterPro" id="IPR051534">
    <property type="entry name" value="CBASS_pafABC_assoc_protein"/>
</dbReference>
<dbReference type="EMBL" id="PNBW01000002">
    <property type="protein sequence ID" value="TMO79055.1"/>
    <property type="molecule type" value="Genomic_DNA"/>
</dbReference>
<accession>A0A5S3VAS2</accession>
<evidence type="ECO:0000313" key="4">
    <source>
        <dbReference type="EMBL" id="TMO79055.1"/>
    </source>
</evidence>
<dbReference type="InterPro" id="IPR026881">
    <property type="entry name" value="WYL_dom"/>
</dbReference>
<sequence>MHKSERLFQLVNVLKGRRFAMTAQQLAAHFCVSERTIYRDVQHLQCSGVPIEGEAGIGYLIADHALPPMMFNVEELSALLLGSKMVGAWTDPTLSEHARSAMAKIEAVLPDHLKQSQDSSPYLVSSFSHNEKQQQLNKQCRQAIEGKQCLQLSYCDVNHTATQRQVEPLGLVYWGGKWTLVAFCLLRLDYREFRIDRIQSACTLDIYFEQHSEKSLSHYVALVTAKYANCSNNK</sequence>
<dbReference type="Pfam" id="PF08279">
    <property type="entry name" value="HTH_11"/>
    <property type="match status" value="1"/>
</dbReference>
<name>A0A5S3VAS2_9GAMM</name>
<dbReference type="Proteomes" id="UP000307217">
    <property type="component" value="Unassembled WGS sequence"/>
</dbReference>
<keyword evidence="5" id="KW-1185">Reference proteome</keyword>
<dbReference type="InterPro" id="IPR036390">
    <property type="entry name" value="WH_DNA-bd_sf"/>
</dbReference>
<comment type="caution">
    <text evidence="3">The sequence shown here is derived from an EMBL/GenBank/DDBJ whole genome shotgun (WGS) entry which is preliminary data.</text>
</comment>
<dbReference type="InterPro" id="IPR013196">
    <property type="entry name" value="HTH_11"/>
</dbReference>
<evidence type="ECO:0000313" key="3">
    <source>
        <dbReference type="EMBL" id="TMO69068.1"/>
    </source>
</evidence>
<evidence type="ECO:0000259" key="2">
    <source>
        <dbReference type="Pfam" id="PF13280"/>
    </source>
</evidence>
<dbReference type="PROSITE" id="PS52050">
    <property type="entry name" value="WYL"/>
    <property type="match status" value="1"/>
</dbReference>
<organism evidence="3 6">
    <name type="scientific">Pseudoalteromonas aurantia</name>
    <dbReference type="NCBI Taxonomy" id="43654"/>
    <lineage>
        <taxon>Bacteria</taxon>
        <taxon>Pseudomonadati</taxon>
        <taxon>Pseudomonadota</taxon>
        <taxon>Gammaproteobacteria</taxon>
        <taxon>Alteromonadales</taxon>
        <taxon>Pseudoalteromonadaceae</taxon>
        <taxon>Pseudoalteromonas</taxon>
    </lineage>
</organism>
<evidence type="ECO:0000259" key="1">
    <source>
        <dbReference type="Pfam" id="PF08279"/>
    </source>
</evidence>
<feature type="domain" description="Helix-turn-helix type 11" evidence="1">
    <location>
        <begin position="6"/>
        <end position="59"/>
    </location>
</feature>
<proteinExistence type="predicted"/>
<protein>
    <submittedName>
        <fullName evidence="3">DNA-binding transcriptional regulator</fullName>
    </submittedName>
</protein>
<dbReference type="Pfam" id="PF13280">
    <property type="entry name" value="WYL"/>
    <property type="match status" value="1"/>
</dbReference>
<evidence type="ECO:0000313" key="5">
    <source>
        <dbReference type="Proteomes" id="UP000307164"/>
    </source>
</evidence>
<dbReference type="GO" id="GO:0003677">
    <property type="term" value="F:DNA binding"/>
    <property type="evidence" value="ECO:0007669"/>
    <property type="project" value="UniProtKB-KW"/>
</dbReference>
<dbReference type="InterPro" id="IPR036388">
    <property type="entry name" value="WH-like_DNA-bd_sf"/>
</dbReference>
<dbReference type="SUPFAM" id="SSF46785">
    <property type="entry name" value="Winged helix' DNA-binding domain"/>
    <property type="match status" value="1"/>
</dbReference>
<dbReference type="Proteomes" id="UP000307164">
    <property type="component" value="Unassembled WGS sequence"/>
</dbReference>
<dbReference type="EMBL" id="PNBX01000024">
    <property type="protein sequence ID" value="TMO69068.1"/>
    <property type="molecule type" value="Genomic_DNA"/>
</dbReference>
<dbReference type="OrthoDB" id="9807255at2"/>
<keyword evidence="3" id="KW-0238">DNA-binding</keyword>
<dbReference type="PANTHER" id="PTHR34580:SF3">
    <property type="entry name" value="PROTEIN PAFB"/>
    <property type="match status" value="1"/>
</dbReference>
<dbReference type="AlphaFoldDB" id="A0A5S3VAS2"/>
<reference evidence="5 6" key="1">
    <citation type="submission" date="2018-01" db="EMBL/GenBank/DDBJ databases">
        <authorList>
            <person name="Paulsen S."/>
            <person name="Gram L.K."/>
        </authorList>
    </citation>
    <scope>NUCLEOTIDE SEQUENCE [LARGE SCALE GENOMIC DNA]</scope>
    <source>
        <strain evidence="3 6">S3790</strain>
        <strain evidence="4 5">S3895</strain>
    </source>
</reference>
<dbReference type="RefSeq" id="WP_138591053.1">
    <property type="nucleotide sequence ID" value="NZ_PNBW01000002.1"/>
</dbReference>
<evidence type="ECO:0000313" key="6">
    <source>
        <dbReference type="Proteomes" id="UP000307217"/>
    </source>
</evidence>
<gene>
    <name evidence="3" type="ORF">CWC19_06430</name>
    <name evidence="4" type="ORF">CWC20_00090</name>
</gene>
<reference evidence="3" key="3">
    <citation type="submission" date="2019-09" db="EMBL/GenBank/DDBJ databases">
        <title>Co-occurence of chitin degradation, pigmentation and bioactivity in marine Pseudoalteromonas.</title>
        <authorList>
            <person name="Sonnenschein E.C."/>
            <person name="Bech P.K."/>
        </authorList>
    </citation>
    <scope>NUCLEOTIDE SEQUENCE</scope>
    <source>
        <strain evidence="3">S3790</strain>
    </source>
</reference>
<dbReference type="PANTHER" id="PTHR34580">
    <property type="match status" value="1"/>
</dbReference>
<reference evidence="5 6" key="2">
    <citation type="submission" date="2019-06" db="EMBL/GenBank/DDBJ databases">
        <title>Co-occurence of chitin degradation, pigmentation and bioactivity in marine Pseudoalteromonas.</title>
        <authorList>
            <person name="Sonnenschein E.C."/>
            <person name="Bech P.K."/>
        </authorList>
    </citation>
    <scope>NUCLEOTIDE SEQUENCE [LARGE SCALE GENOMIC DNA]</scope>
    <source>
        <strain evidence="6">S3790</strain>
        <strain evidence="4 5">S3895</strain>
    </source>
</reference>
<feature type="domain" description="WYL" evidence="2">
    <location>
        <begin position="139"/>
        <end position="201"/>
    </location>
</feature>